<keyword evidence="9" id="KW-1185">Reference proteome</keyword>
<name>A0ABP6QDG6_9ACTN</name>
<evidence type="ECO:0000256" key="4">
    <source>
        <dbReference type="ARBA" id="ARBA00023136"/>
    </source>
</evidence>
<dbReference type="Proteomes" id="UP001501237">
    <property type="component" value="Unassembled WGS sequence"/>
</dbReference>
<evidence type="ECO:0000259" key="7">
    <source>
        <dbReference type="PROSITE" id="PS51012"/>
    </source>
</evidence>
<dbReference type="InterPro" id="IPR051784">
    <property type="entry name" value="Nod_factor_ABC_transporter"/>
</dbReference>
<keyword evidence="5" id="KW-0046">Antibiotic resistance</keyword>
<comment type="similarity">
    <text evidence="6">Belongs to the ABC-2 integral membrane protein family.</text>
</comment>
<keyword evidence="3 6" id="KW-1133">Transmembrane helix</keyword>
<dbReference type="EMBL" id="BAAAUV010000009">
    <property type="protein sequence ID" value="GAA3218053.1"/>
    <property type="molecule type" value="Genomic_DNA"/>
</dbReference>
<keyword evidence="4 6" id="KW-0472">Membrane</keyword>
<dbReference type="PANTHER" id="PTHR43229">
    <property type="entry name" value="NODULATION PROTEIN J"/>
    <property type="match status" value="1"/>
</dbReference>
<feature type="transmembrane region" description="Helical" evidence="6">
    <location>
        <begin position="42"/>
        <end position="60"/>
    </location>
</feature>
<evidence type="ECO:0000313" key="8">
    <source>
        <dbReference type="EMBL" id="GAA3218053.1"/>
    </source>
</evidence>
<sequence>MTAVTLPAPQLSKRVSLGETMRNIFTLAWRGLVQIKHNPMELVDLSIQPIMFVLLFAYVFGPSIGGSVEAYLPVLIPGIIAQNALFASMSTGFGLNIDVTKGVFDRFRSLPISRTAPLAGRILADTVKQAWSMAILLIVGVIIGYRVHGGFWGVLGAFGLLLAFALMFAWVSVLVGLSVDAPEKVQVFGFTAIFPLTFLSNAFIPSGEGMPSWLKYFVDHINPMTHLVTAIRGLLNGTGPILRPSVIALAWGVGIAAVFIPLCLRAFKRRV</sequence>
<feature type="transmembrane region" description="Helical" evidence="6">
    <location>
        <begin position="151"/>
        <end position="175"/>
    </location>
</feature>
<feature type="domain" description="ABC transmembrane type-2" evidence="7">
    <location>
        <begin position="40"/>
        <end position="270"/>
    </location>
</feature>
<dbReference type="InterPro" id="IPR000412">
    <property type="entry name" value="ABC_2_transport"/>
</dbReference>
<proteinExistence type="inferred from homology"/>
<feature type="transmembrane region" description="Helical" evidence="6">
    <location>
        <begin position="246"/>
        <end position="267"/>
    </location>
</feature>
<evidence type="ECO:0000256" key="6">
    <source>
        <dbReference type="RuleBase" id="RU361157"/>
    </source>
</evidence>
<feature type="transmembrane region" description="Helical" evidence="6">
    <location>
        <begin position="187"/>
        <end position="204"/>
    </location>
</feature>
<accession>A0ABP6QDG6</accession>
<comment type="subcellular location">
    <subcellularLocation>
        <location evidence="6">Cell membrane</location>
        <topology evidence="6">Multi-pass membrane protein</topology>
    </subcellularLocation>
    <subcellularLocation>
        <location evidence="1">Membrane</location>
        <topology evidence="1">Multi-pass membrane protein</topology>
    </subcellularLocation>
</comment>
<dbReference type="Pfam" id="PF01061">
    <property type="entry name" value="ABC2_membrane"/>
    <property type="match status" value="1"/>
</dbReference>
<dbReference type="PANTHER" id="PTHR43229:SF2">
    <property type="entry name" value="NODULATION PROTEIN J"/>
    <property type="match status" value="1"/>
</dbReference>
<reference evidence="9" key="1">
    <citation type="journal article" date="2019" name="Int. J. Syst. Evol. Microbiol.">
        <title>The Global Catalogue of Microorganisms (GCM) 10K type strain sequencing project: providing services to taxonomists for standard genome sequencing and annotation.</title>
        <authorList>
            <consortium name="The Broad Institute Genomics Platform"/>
            <consortium name="The Broad Institute Genome Sequencing Center for Infectious Disease"/>
            <person name="Wu L."/>
            <person name="Ma J."/>
        </authorList>
    </citation>
    <scope>NUCLEOTIDE SEQUENCE [LARGE SCALE GENOMIC DNA]</scope>
    <source>
        <strain evidence="9">JCM 9377</strain>
    </source>
</reference>
<feature type="transmembrane region" description="Helical" evidence="6">
    <location>
        <begin position="118"/>
        <end position="145"/>
    </location>
</feature>
<keyword evidence="6" id="KW-1003">Cell membrane</keyword>
<protein>
    <recommendedName>
        <fullName evidence="6">Transport permease protein</fullName>
    </recommendedName>
</protein>
<evidence type="ECO:0000256" key="5">
    <source>
        <dbReference type="ARBA" id="ARBA00023251"/>
    </source>
</evidence>
<evidence type="ECO:0000313" key="9">
    <source>
        <dbReference type="Proteomes" id="UP001501237"/>
    </source>
</evidence>
<evidence type="ECO:0000256" key="3">
    <source>
        <dbReference type="ARBA" id="ARBA00022989"/>
    </source>
</evidence>
<evidence type="ECO:0000256" key="1">
    <source>
        <dbReference type="ARBA" id="ARBA00004141"/>
    </source>
</evidence>
<gene>
    <name evidence="8" type="ORF">GCM10010468_41280</name>
</gene>
<comment type="caution">
    <text evidence="8">The sequence shown here is derived from an EMBL/GenBank/DDBJ whole genome shotgun (WGS) entry which is preliminary data.</text>
</comment>
<dbReference type="RefSeq" id="WP_344830696.1">
    <property type="nucleotide sequence ID" value="NZ_BAAAUV010000009.1"/>
</dbReference>
<dbReference type="InterPro" id="IPR047817">
    <property type="entry name" value="ABC2_TM_bact-type"/>
</dbReference>
<feature type="transmembrane region" description="Helical" evidence="6">
    <location>
        <begin position="72"/>
        <end position="97"/>
    </location>
</feature>
<organism evidence="8 9">
    <name type="scientific">Actinocorallia longicatena</name>
    <dbReference type="NCBI Taxonomy" id="111803"/>
    <lineage>
        <taxon>Bacteria</taxon>
        <taxon>Bacillati</taxon>
        <taxon>Actinomycetota</taxon>
        <taxon>Actinomycetes</taxon>
        <taxon>Streptosporangiales</taxon>
        <taxon>Thermomonosporaceae</taxon>
        <taxon>Actinocorallia</taxon>
    </lineage>
</organism>
<evidence type="ECO:0000256" key="2">
    <source>
        <dbReference type="ARBA" id="ARBA00022692"/>
    </source>
</evidence>
<dbReference type="InterPro" id="IPR013525">
    <property type="entry name" value="ABC2_TM"/>
</dbReference>
<dbReference type="PROSITE" id="PS51012">
    <property type="entry name" value="ABC_TM2"/>
    <property type="match status" value="1"/>
</dbReference>
<keyword evidence="6" id="KW-0813">Transport</keyword>
<dbReference type="PIRSF" id="PIRSF006648">
    <property type="entry name" value="DrrB"/>
    <property type="match status" value="1"/>
</dbReference>
<keyword evidence="2 6" id="KW-0812">Transmembrane</keyword>